<dbReference type="PANTHER" id="PTHR22996:SF0">
    <property type="entry name" value="RE60872P-RELATED"/>
    <property type="match status" value="1"/>
</dbReference>
<dbReference type="InterPro" id="IPR045194">
    <property type="entry name" value="MGRN1/RNF157-like"/>
</dbReference>
<feature type="region of interest" description="Disordered" evidence="2">
    <location>
        <begin position="121"/>
        <end position="154"/>
    </location>
</feature>
<evidence type="ECO:0000259" key="3">
    <source>
        <dbReference type="PROSITE" id="PS50089"/>
    </source>
</evidence>
<reference evidence="4 5" key="1">
    <citation type="submission" date="2016-10" db="EMBL/GenBank/DDBJ databases">
        <authorList>
            <person name="Cai Z."/>
        </authorList>
    </citation>
    <scope>NUCLEOTIDE SEQUENCE [LARGE SCALE GENOMIC DNA]</scope>
</reference>
<dbReference type="GO" id="GO:0008270">
    <property type="term" value="F:zinc ion binding"/>
    <property type="evidence" value="ECO:0007669"/>
    <property type="project" value="UniProtKB-KW"/>
</dbReference>
<dbReference type="Gene3D" id="3.30.40.10">
    <property type="entry name" value="Zinc/RING finger domain, C3HC4 (zinc finger)"/>
    <property type="match status" value="1"/>
</dbReference>
<dbReference type="Proteomes" id="UP000256970">
    <property type="component" value="Unassembled WGS sequence"/>
</dbReference>
<dbReference type="PANTHER" id="PTHR22996">
    <property type="entry name" value="MAHOGUNIN"/>
    <property type="match status" value="1"/>
</dbReference>
<feature type="compositionally biased region" description="Low complexity" evidence="2">
    <location>
        <begin position="142"/>
        <end position="154"/>
    </location>
</feature>
<keyword evidence="1" id="KW-0862">Zinc</keyword>
<evidence type="ECO:0000256" key="2">
    <source>
        <dbReference type="SAM" id="MobiDB-lite"/>
    </source>
</evidence>
<evidence type="ECO:0000256" key="1">
    <source>
        <dbReference type="PROSITE-ProRule" id="PRU00175"/>
    </source>
</evidence>
<dbReference type="GO" id="GO:0016567">
    <property type="term" value="P:protein ubiquitination"/>
    <property type="evidence" value="ECO:0007669"/>
    <property type="project" value="TreeGrafter"/>
</dbReference>
<dbReference type="Pfam" id="PF13920">
    <property type="entry name" value="zf-C3HC4_3"/>
    <property type="match status" value="1"/>
</dbReference>
<dbReference type="PROSITE" id="PS50089">
    <property type="entry name" value="ZF_RING_2"/>
    <property type="match status" value="1"/>
</dbReference>
<dbReference type="SUPFAM" id="SSF57850">
    <property type="entry name" value="RING/U-box"/>
    <property type="match status" value="1"/>
</dbReference>
<dbReference type="SMART" id="SM00184">
    <property type="entry name" value="RING"/>
    <property type="match status" value="1"/>
</dbReference>
<keyword evidence="1" id="KW-0863">Zinc-finger</keyword>
<proteinExistence type="predicted"/>
<keyword evidence="1" id="KW-0479">Metal-binding</keyword>
<protein>
    <recommendedName>
        <fullName evidence="3">RING-type domain-containing protein</fullName>
    </recommendedName>
</protein>
<keyword evidence="5" id="KW-1185">Reference proteome</keyword>
<organism evidence="4 5">
    <name type="scientific">Tetradesmus obliquus</name>
    <name type="common">Green alga</name>
    <name type="synonym">Acutodesmus obliquus</name>
    <dbReference type="NCBI Taxonomy" id="3088"/>
    <lineage>
        <taxon>Eukaryota</taxon>
        <taxon>Viridiplantae</taxon>
        <taxon>Chlorophyta</taxon>
        <taxon>core chlorophytes</taxon>
        <taxon>Chlorophyceae</taxon>
        <taxon>CS clade</taxon>
        <taxon>Sphaeropleales</taxon>
        <taxon>Scenedesmaceae</taxon>
        <taxon>Tetradesmus</taxon>
    </lineage>
</organism>
<accession>A0A383V6A5</accession>
<sequence>MQDGQPLLLEQRQTAQQEQGRPCSSSTTLQLEVHCAAAGSSAQQLDTISIAAQPWESLQVVKQRACAAFGVDAEVVLLWDYFEACRFMLLEDQLQLSLQQARLGDGQHLLLDPVRQQATRVPQLQQQQQQESRQHAWAGHPQQNQQQQQQQQYAEPAGVAAAAAGLPQDRAAAEELQQLKSCVVCLDAPRSVLLLPCKHLALCEACAAQLQQQRQQRGAADSAQSGAATEPGSAAVPCPVCRVPSTQHIHGVFFS</sequence>
<feature type="compositionally biased region" description="Low complexity" evidence="2">
    <location>
        <begin position="121"/>
        <end position="131"/>
    </location>
</feature>
<dbReference type="GO" id="GO:0061630">
    <property type="term" value="F:ubiquitin protein ligase activity"/>
    <property type="evidence" value="ECO:0007669"/>
    <property type="project" value="UniProtKB-EC"/>
</dbReference>
<dbReference type="EMBL" id="FNXT01000031">
    <property type="protein sequence ID" value="SZX59876.1"/>
    <property type="molecule type" value="Genomic_DNA"/>
</dbReference>
<dbReference type="AlphaFoldDB" id="A0A383V6A5"/>
<name>A0A383V6A5_TETOB</name>
<evidence type="ECO:0000313" key="5">
    <source>
        <dbReference type="Proteomes" id="UP000256970"/>
    </source>
</evidence>
<dbReference type="InterPro" id="IPR001841">
    <property type="entry name" value="Znf_RING"/>
</dbReference>
<feature type="domain" description="RING-type" evidence="3">
    <location>
        <begin position="182"/>
        <end position="242"/>
    </location>
</feature>
<gene>
    <name evidence="4" type="ORF">BQ4739_LOCUS476</name>
</gene>
<dbReference type="InterPro" id="IPR013083">
    <property type="entry name" value="Znf_RING/FYVE/PHD"/>
</dbReference>
<evidence type="ECO:0000313" key="4">
    <source>
        <dbReference type="EMBL" id="SZX59876.1"/>
    </source>
</evidence>